<accession>A0A4Q9L5T6</accession>
<proteinExistence type="predicted"/>
<evidence type="ECO:0000313" key="2">
    <source>
        <dbReference type="Proteomes" id="UP000292362"/>
    </source>
</evidence>
<name>A0A4Q9L5T6_9MICR</name>
<organism evidence="1 2">
    <name type="scientific">Hamiltosporidium tvaerminnensis</name>
    <dbReference type="NCBI Taxonomy" id="1176355"/>
    <lineage>
        <taxon>Eukaryota</taxon>
        <taxon>Fungi</taxon>
        <taxon>Fungi incertae sedis</taxon>
        <taxon>Microsporidia</taxon>
        <taxon>Dubosqiidae</taxon>
        <taxon>Hamiltosporidium</taxon>
    </lineage>
</organism>
<comment type="caution">
    <text evidence="1">The sequence shown here is derived from an EMBL/GenBank/DDBJ whole genome shotgun (WGS) entry which is preliminary data.</text>
</comment>
<dbReference type="Proteomes" id="UP000292362">
    <property type="component" value="Unassembled WGS sequence"/>
</dbReference>
<gene>
    <name evidence="1" type="ORF">CWI37_0529p0020</name>
</gene>
<sequence>MYKNDIPEAAIPPFRQASNPKMVSTKENLTEIYKKDLDEEELIKEVAEIYKSVQKQFKNNSME</sequence>
<dbReference type="AlphaFoldDB" id="A0A4Q9L5T6"/>
<dbReference type="VEuPathDB" id="MicrosporidiaDB:CWI37_0529p0020"/>
<protein>
    <submittedName>
        <fullName evidence="1">Uncharacterized protein</fullName>
    </submittedName>
</protein>
<evidence type="ECO:0000313" key="1">
    <source>
        <dbReference type="EMBL" id="TBU02211.1"/>
    </source>
</evidence>
<dbReference type="EMBL" id="PITJ01000529">
    <property type="protein sequence ID" value="TBU02211.1"/>
    <property type="molecule type" value="Genomic_DNA"/>
</dbReference>
<reference evidence="1 2" key="1">
    <citation type="submission" date="2017-12" db="EMBL/GenBank/DDBJ databases">
        <authorList>
            <person name="Pombert J.-F."/>
            <person name="Haag K.L."/>
            <person name="Ebert D."/>
        </authorList>
    </citation>
    <scope>NUCLEOTIDE SEQUENCE [LARGE SCALE GENOMIC DNA]</scope>
    <source>
        <strain evidence="1">FI-OER-3-3</strain>
    </source>
</reference>